<evidence type="ECO:0000313" key="2">
    <source>
        <dbReference type="Proteomes" id="UP000712600"/>
    </source>
</evidence>
<reference evidence="1" key="1">
    <citation type="submission" date="2019-12" db="EMBL/GenBank/DDBJ databases">
        <title>Genome sequencing and annotation of Brassica cretica.</title>
        <authorList>
            <person name="Studholme D.J."/>
            <person name="Sarris P."/>
        </authorList>
    </citation>
    <scope>NUCLEOTIDE SEQUENCE</scope>
    <source>
        <strain evidence="1">PFS-109/04</strain>
        <tissue evidence="1">Leaf</tissue>
    </source>
</reference>
<dbReference type="EMBL" id="QGKX02001290">
    <property type="protein sequence ID" value="KAF3538707.1"/>
    <property type="molecule type" value="Genomic_DNA"/>
</dbReference>
<comment type="caution">
    <text evidence="1">The sequence shown here is derived from an EMBL/GenBank/DDBJ whole genome shotgun (WGS) entry which is preliminary data.</text>
</comment>
<evidence type="ECO:0000313" key="1">
    <source>
        <dbReference type="EMBL" id="KAF3538707.1"/>
    </source>
</evidence>
<accession>A0A8S9Q9C1</accession>
<protein>
    <submittedName>
        <fullName evidence="1">Uncharacterized protein</fullName>
    </submittedName>
</protein>
<dbReference type="AlphaFoldDB" id="A0A8S9Q9C1"/>
<organism evidence="1 2">
    <name type="scientific">Brassica cretica</name>
    <name type="common">Mustard</name>
    <dbReference type="NCBI Taxonomy" id="69181"/>
    <lineage>
        <taxon>Eukaryota</taxon>
        <taxon>Viridiplantae</taxon>
        <taxon>Streptophyta</taxon>
        <taxon>Embryophyta</taxon>
        <taxon>Tracheophyta</taxon>
        <taxon>Spermatophyta</taxon>
        <taxon>Magnoliopsida</taxon>
        <taxon>eudicotyledons</taxon>
        <taxon>Gunneridae</taxon>
        <taxon>Pentapetalae</taxon>
        <taxon>rosids</taxon>
        <taxon>malvids</taxon>
        <taxon>Brassicales</taxon>
        <taxon>Brassicaceae</taxon>
        <taxon>Brassiceae</taxon>
        <taxon>Brassica</taxon>
    </lineage>
</organism>
<name>A0A8S9Q9C1_BRACR</name>
<sequence>MSSCGFKVVKFQRCHRSKLDISKFDQNSGKKLCGRDEDSTIVPARPSSSADGRAGRVVDPARRMVELAAWSIQLGYPASWSCGGSSSAIRRAGRCALSTLQ</sequence>
<proteinExistence type="predicted"/>
<dbReference type="Proteomes" id="UP000712600">
    <property type="component" value="Unassembled WGS sequence"/>
</dbReference>
<gene>
    <name evidence="1" type="ORF">F2Q69_00021629</name>
</gene>